<keyword evidence="1" id="KW-0472">Membrane</keyword>
<keyword evidence="1" id="KW-1133">Transmembrane helix</keyword>
<name>A0A1C3H7F0_9GAMM</name>
<protein>
    <recommendedName>
        <fullName evidence="2">DUF2726 domain-containing protein</fullName>
    </recommendedName>
</protein>
<dbReference type="EMBL" id="FKLO01000082">
    <property type="protein sequence ID" value="SAM72168.1"/>
    <property type="molecule type" value="Genomic_DNA"/>
</dbReference>
<reference evidence="4" key="1">
    <citation type="submission" date="2016-04" db="EMBL/GenBank/DDBJ databases">
        <authorList>
            <person name="Tagini F."/>
        </authorList>
    </citation>
    <scope>NUCLEOTIDE SEQUENCE [LARGE SCALE GENOMIC DNA]</scope>
    <source>
        <strain evidence="4">CHUV0807</strain>
    </source>
</reference>
<gene>
    <name evidence="3" type="ORF">CHUV0807_2426</name>
</gene>
<accession>A0A1C3H7F0</accession>
<evidence type="ECO:0000259" key="2">
    <source>
        <dbReference type="Pfam" id="PF10881"/>
    </source>
</evidence>
<dbReference type="Gene3D" id="3.40.960.10">
    <property type="entry name" value="VSR Endonuclease"/>
    <property type="match status" value="1"/>
</dbReference>
<dbReference type="InterPro" id="IPR024402">
    <property type="entry name" value="DUF2726"/>
</dbReference>
<dbReference type="Proteomes" id="UP000190837">
    <property type="component" value="Unassembled WGS sequence"/>
</dbReference>
<dbReference type="RefSeq" id="WP_079542216.1">
    <property type="nucleotide sequence ID" value="NZ_FKLO01000082.1"/>
</dbReference>
<evidence type="ECO:0000313" key="3">
    <source>
        <dbReference type="EMBL" id="SAM72168.1"/>
    </source>
</evidence>
<feature type="domain" description="DUF2726" evidence="2">
    <location>
        <begin position="54"/>
        <end position="170"/>
    </location>
</feature>
<dbReference type="AlphaFoldDB" id="A0A1C3H7F0"/>
<organism evidence="3 4">
    <name type="scientific">Cardiobacterium hominis</name>
    <dbReference type="NCBI Taxonomy" id="2718"/>
    <lineage>
        <taxon>Bacteria</taxon>
        <taxon>Pseudomonadati</taxon>
        <taxon>Pseudomonadota</taxon>
        <taxon>Gammaproteobacteria</taxon>
        <taxon>Cardiobacteriales</taxon>
        <taxon>Cardiobacteriaceae</taxon>
        <taxon>Cardiobacterium</taxon>
    </lineage>
</organism>
<keyword evidence="1" id="KW-0812">Transmembrane</keyword>
<proteinExistence type="predicted"/>
<dbReference type="Pfam" id="PF10881">
    <property type="entry name" value="DUF2726"/>
    <property type="match status" value="1"/>
</dbReference>
<feature type="transmembrane region" description="Helical" evidence="1">
    <location>
        <begin position="6"/>
        <end position="26"/>
    </location>
</feature>
<evidence type="ECO:0000313" key="4">
    <source>
        <dbReference type="Proteomes" id="UP000190837"/>
    </source>
</evidence>
<evidence type="ECO:0000256" key="1">
    <source>
        <dbReference type="SAM" id="Phobius"/>
    </source>
</evidence>
<sequence length="188" mass="21686">MQFPVIITGIGIFLLLGIFGMVRQQWRAQKRKRFKKTQAEENLRIVRENRYQAKKICNANERAAYTAACAVIWKRQRKERVFVQVSLGEIIMHPHGRVHAAINSKRVDLLVTDEQFNALIAIEIDGSGHHLTNYSHINDEGKTLALRSAGIPLLRVSARQDNHEDIKRQVRKGLEQFFAKRVNGEFMK</sequence>